<protein>
    <submittedName>
        <fullName evidence="1">Unannotated protein</fullName>
    </submittedName>
</protein>
<gene>
    <name evidence="1" type="ORF">UFOPK4061_00339</name>
</gene>
<dbReference type="AlphaFoldDB" id="A0A6J7PE25"/>
<reference evidence="1" key="1">
    <citation type="submission" date="2020-05" db="EMBL/GenBank/DDBJ databases">
        <authorList>
            <person name="Chiriac C."/>
            <person name="Salcher M."/>
            <person name="Ghai R."/>
            <person name="Kavagutti S V."/>
        </authorList>
    </citation>
    <scope>NUCLEOTIDE SEQUENCE</scope>
</reference>
<accession>A0A6J7PE25</accession>
<evidence type="ECO:0000313" key="1">
    <source>
        <dbReference type="EMBL" id="CAB5001433.1"/>
    </source>
</evidence>
<sequence length="88" mass="9410">MSIGDVGDAALAVRAMLARNSVSSEDLWRFGVLQLLDDYESVRRHDGADAAAMMFMEVPGSTGDSGLDAAFAQPVNVDITPRSLPRAR</sequence>
<name>A0A6J7PE25_9ZZZZ</name>
<organism evidence="1">
    <name type="scientific">freshwater metagenome</name>
    <dbReference type="NCBI Taxonomy" id="449393"/>
    <lineage>
        <taxon>unclassified sequences</taxon>
        <taxon>metagenomes</taxon>
        <taxon>ecological metagenomes</taxon>
    </lineage>
</organism>
<proteinExistence type="predicted"/>
<dbReference type="EMBL" id="CAFBPD010000042">
    <property type="protein sequence ID" value="CAB5001433.1"/>
    <property type="molecule type" value="Genomic_DNA"/>
</dbReference>